<evidence type="ECO:0000313" key="2">
    <source>
        <dbReference type="Proteomes" id="UP000663836"/>
    </source>
</evidence>
<organism evidence="1 2">
    <name type="scientific">Rotaria sordida</name>
    <dbReference type="NCBI Taxonomy" id="392033"/>
    <lineage>
        <taxon>Eukaryota</taxon>
        <taxon>Metazoa</taxon>
        <taxon>Spiralia</taxon>
        <taxon>Gnathifera</taxon>
        <taxon>Rotifera</taxon>
        <taxon>Eurotatoria</taxon>
        <taxon>Bdelloidea</taxon>
        <taxon>Philodinida</taxon>
        <taxon>Philodinidae</taxon>
        <taxon>Rotaria</taxon>
    </lineage>
</organism>
<dbReference type="EMBL" id="CAJOBD010065425">
    <property type="protein sequence ID" value="CAF4396225.1"/>
    <property type="molecule type" value="Genomic_DNA"/>
</dbReference>
<gene>
    <name evidence="1" type="ORF">JBS370_LOCUS43310</name>
</gene>
<dbReference type="Proteomes" id="UP000663836">
    <property type="component" value="Unassembled WGS sequence"/>
</dbReference>
<evidence type="ECO:0000313" key="1">
    <source>
        <dbReference type="EMBL" id="CAF4396225.1"/>
    </source>
</evidence>
<sequence length="14" mass="1676">MQQQIISFIGERII</sequence>
<proteinExistence type="predicted"/>
<name>A0A820NYG9_9BILA</name>
<feature type="non-terminal residue" evidence="1">
    <location>
        <position position="14"/>
    </location>
</feature>
<protein>
    <submittedName>
        <fullName evidence="1">Uncharacterized protein</fullName>
    </submittedName>
</protein>
<reference evidence="1" key="1">
    <citation type="submission" date="2021-02" db="EMBL/GenBank/DDBJ databases">
        <authorList>
            <person name="Nowell W R."/>
        </authorList>
    </citation>
    <scope>NUCLEOTIDE SEQUENCE</scope>
</reference>
<comment type="caution">
    <text evidence="1">The sequence shown here is derived from an EMBL/GenBank/DDBJ whole genome shotgun (WGS) entry which is preliminary data.</text>
</comment>
<accession>A0A820NYG9</accession>